<proteinExistence type="inferred from homology"/>
<keyword evidence="4" id="KW-0479">Metal-binding</keyword>
<dbReference type="Gene3D" id="3.50.50.60">
    <property type="entry name" value="FAD/NAD(P)-binding domain"/>
    <property type="match status" value="3"/>
</dbReference>
<dbReference type="GO" id="GO:0003677">
    <property type="term" value="F:DNA binding"/>
    <property type="evidence" value="ECO:0007669"/>
    <property type="project" value="UniProtKB-KW"/>
</dbReference>
<dbReference type="Proteomes" id="UP000070168">
    <property type="component" value="Unassembled WGS sequence"/>
</dbReference>
<dbReference type="InterPro" id="IPR036864">
    <property type="entry name" value="Zn2-C6_fun-type_DNA-bd_sf"/>
</dbReference>
<keyword evidence="12" id="KW-0472">Membrane</keyword>
<dbReference type="Gene3D" id="4.10.240.10">
    <property type="entry name" value="Zn(2)-C6 fungal-type DNA-binding domain"/>
    <property type="match status" value="1"/>
</dbReference>
<keyword evidence="15" id="KW-1185">Reference proteome</keyword>
<evidence type="ECO:0000256" key="2">
    <source>
        <dbReference type="ARBA" id="ARBA00010139"/>
    </source>
</evidence>
<dbReference type="GO" id="GO:0004499">
    <property type="term" value="F:N,N-dimethylaniline monooxygenase activity"/>
    <property type="evidence" value="ECO:0007669"/>
    <property type="project" value="InterPro"/>
</dbReference>
<dbReference type="InterPro" id="IPR020946">
    <property type="entry name" value="Flavin_mOase-like"/>
</dbReference>
<sequence length="1328" mass="149305">MPSSIARIHKRHAYSKNGHTYYPVLIVGAGESGVAMGCRLKEVLGTDQFRIFERQSGIGGTWWINRYPGAACDIPATFYSFSFAQKKDWSTLHPSGPELAQYMADVCEKYQIVDKIQLNTDVKELRWIEHDQEWEVTLSHLVPGTGDLAQHERDRIAAQDGHHKVYVKTEVVRAKVVVSGVGGLVEPKTWPKNIPGIENFEGEVMHTARWNDQIDLKNKHVIMVGSGCSAAQVVPELAKPEANIRSITQLMRSPPWVQPDLIPPGYLPLYEKWSPKLMTYVPGLASSVRRVSFFIMEKTFYDMFTDTAWSRRARPQLEKKFLDHMHQLAPKEYHEILTPNYSLGCKRRIINGSWYRSLNAPNVELSTQPLTRVNAKSVTIGPGRHYPPNSSDDASEAREIPADVIILANGFETNQWLHPLKVIGREGKDLEEVWNERGGAQAYQGIAMDSFPNFFMLFGPNTVTGHTSVIFATENAVNYSLNFIKPILNGQVTSYEVKEDAERAWTRQVQDALQKSVFRRGACSSWYITADGWNSTTYPFTQVHYWLRCTFPVWRHWTAKLTRKGRILRAVRKTVQASVMLGLLAGFGFLRQNPQQKTQLMQSLLAGKEWLVSAAMASESPQLEMSPPQTDTRDQSIGASDNKRKAEQGNGTQARTKRNRYISIACNECKRRKIKCNGQMPCQRCGHLNLEYSDEFRSMTDQITTLQDQVNTLFSNLNDLRTQRPTFDSPGFEHLSHDGSQSVYAPMQAGLAKSRARHPRFHGPTSSAFNFDVAKSSLQNMGITPAEDGIPDDLTTAHVSPTGTPPPNLGQILQTTHPTKDPIWTIRREEAMRLCKVYEEEIGIMYPVVDIAKVTSQANLLYIFIEAATRTGFAQRGFPGSDGLHDENSIIFKLILATTLVVEGGGQSELGQRLYLDVKPFIESKLWESHTIKTIQLFAIVATYHFHTDDDAMAYRLIGLAARMCLEMGLHRRDALVKSFPDEGQRDEVTRLFWSVYSLDRRWSLGTGLPFVIQDEDIDPNLPEPDASLPYLRCMILYNRISSKIWYSGLGSEGTTDIRRDEIGYLDYQILQWYKQVPEELKFYPVETPKSAENLRILIYRPVLHSPASIAEDRGHAQTVVEVAKDSVRVLTRLNQMSDIYRTQQITFNYFLVAALAVLFLAVSHAPVDFNRQVRDEFYMALDLINGFSTKSYVSKRLWKTIRGLRKIGEKLGVLARPFGPDSSDPHSSAAMAMAGLAGHPIQDLSMYGPMNGGNELGNSPINGLQMSQELTNLFEAVGAFGNFMPNTSSDGIGGFVGPDGEIQNTGEGLSGVLGDEGEFARVIRDLF</sequence>
<dbReference type="SUPFAM" id="SSF51905">
    <property type="entry name" value="FAD/NAD(P)-binding domain"/>
    <property type="match status" value="2"/>
</dbReference>
<organism evidence="14 15">
    <name type="scientific">Penicillium patulum</name>
    <name type="common">Penicillium griseofulvum</name>
    <dbReference type="NCBI Taxonomy" id="5078"/>
    <lineage>
        <taxon>Eukaryota</taxon>
        <taxon>Fungi</taxon>
        <taxon>Dikarya</taxon>
        <taxon>Ascomycota</taxon>
        <taxon>Pezizomycotina</taxon>
        <taxon>Eurotiomycetes</taxon>
        <taxon>Eurotiomycetidae</taxon>
        <taxon>Eurotiales</taxon>
        <taxon>Aspergillaceae</taxon>
        <taxon>Penicillium</taxon>
    </lineage>
</organism>
<dbReference type="GO" id="GO:0050661">
    <property type="term" value="F:NADP binding"/>
    <property type="evidence" value="ECO:0007669"/>
    <property type="project" value="InterPro"/>
</dbReference>
<evidence type="ECO:0000313" key="14">
    <source>
        <dbReference type="EMBL" id="KXG52304.1"/>
    </source>
</evidence>
<dbReference type="OMA" id="AQDGHHK"/>
<evidence type="ECO:0000256" key="6">
    <source>
        <dbReference type="ARBA" id="ARBA00023002"/>
    </source>
</evidence>
<comment type="cofactor">
    <cofactor evidence="1">
        <name>FAD</name>
        <dbReference type="ChEBI" id="CHEBI:57692"/>
    </cofactor>
</comment>
<dbReference type="SMART" id="SM00906">
    <property type="entry name" value="Fungal_trans"/>
    <property type="match status" value="1"/>
</dbReference>
<name>A0A135LTJ5_PENPA</name>
<dbReference type="CDD" id="cd12148">
    <property type="entry name" value="fungal_TF_MHR"/>
    <property type="match status" value="1"/>
</dbReference>
<dbReference type="EMBL" id="LHQR01000026">
    <property type="protein sequence ID" value="KXG52304.1"/>
    <property type="molecule type" value="Genomic_DNA"/>
</dbReference>
<accession>A0A135LTJ5</accession>
<dbReference type="GO" id="GO:0006351">
    <property type="term" value="P:DNA-templated transcription"/>
    <property type="evidence" value="ECO:0007669"/>
    <property type="project" value="InterPro"/>
</dbReference>
<dbReference type="PANTHER" id="PTHR42877:SF10">
    <property type="entry name" value="L-ORNITHINE N(5)-OXYGENASE"/>
    <property type="match status" value="1"/>
</dbReference>
<keyword evidence="7" id="KW-0805">Transcription regulation</keyword>
<keyword evidence="3" id="KW-0285">Flavoprotein</keyword>
<keyword evidence="12" id="KW-0812">Transmembrane</keyword>
<evidence type="ECO:0000256" key="7">
    <source>
        <dbReference type="ARBA" id="ARBA00023015"/>
    </source>
</evidence>
<protein>
    <submittedName>
        <fullName evidence="14">Transcription factor</fullName>
    </submittedName>
</protein>
<dbReference type="InterPro" id="IPR001138">
    <property type="entry name" value="Zn2Cys6_DnaBD"/>
</dbReference>
<dbReference type="InterPro" id="IPR007219">
    <property type="entry name" value="XnlR_reg_dom"/>
</dbReference>
<dbReference type="GO" id="GO:0000981">
    <property type="term" value="F:DNA-binding transcription factor activity, RNA polymerase II-specific"/>
    <property type="evidence" value="ECO:0007669"/>
    <property type="project" value="InterPro"/>
</dbReference>
<keyword evidence="5" id="KW-0274">FAD</keyword>
<dbReference type="SMART" id="SM00066">
    <property type="entry name" value="GAL4"/>
    <property type="match status" value="1"/>
</dbReference>
<keyword evidence="10" id="KW-0539">Nucleus</keyword>
<evidence type="ECO:0000256" key="5">
    <source>
        <dbReference type="ARBA" id="ARBA00022827"/>
    </source>
</evidence>
<comment type="similarity">
    <text evidence="2">Belongs to the FAD-binding monooxygenase family.</text>
</comment>
<dbReference type="Pfam" id="PF00172">
    <property type="entry name" value="Zn_clus"/>
    <property type="match status" value="1"/>
</dbReference>
<dbReference type="STRING" id="5078.A0A135LTJ5"/>
<keyword evidence="9" id="KW-0804">Transcription</keyword>
<comment type="caution">
    <text evidence="14">The sequence shown here is derived from an EMBL/GenBank/DDBJ whole genome shotgun (WGS) entry which is preliminary data.</text>
</comment>
<dbReference type="PANTHER" id="PTHR42877">
    <property type="entry name" value="L-ORNITHINE N(5)-MONOOXYGENASE-RELATED"/>
    <property type="match status" value="1"/>
</dbReference>
<evidence type="ECO:0000256" key="4">
    <source>
        <dbReference type="ARBA" id="ARBA00022723"/>
    </source>
</evidence>
<feature type="region of interest" description="Disordered" evidence="11">
    <location>
        <begin position="619"/>
        <end position="656"/>
    </location>
</feature>
<dbReference type="PROSITE" id="PS50048">
    <property type="entry name" value="ZN2_CY6_FUNGAL_2"/>
    <property type="match status" value="1"/>
</dbReference>
<evidence type="ECO:0000313" key="15">
    <source>
        <dbReference type="Proteomes" id="UP000070168"/>
    </source>
</evidence>
<dbReference type="GeneID" id="63711602"/>
<dbReference type="GO" id="GO:0050660">
    <property type="term" value="F:flavin adenine dinucleotide binding"/>
    <property type="evidence" value="ECO:0007669"/>
    <property type="project" value="InterPro"/>
</dbReference>
<dbReference type="GO" id="GO:0008270">
    <property type="term" value="F:zinc ion binding"/>
    <property type="evidence" value="ECO:0007669"/>
    <property type="project" value="InterPro"/>
</dbReference>
<dbReference type="SUPFAM" id="SSF57701">
    <property type="entry name" value="Zn2/Cys6 DNA-binding domain"/>
    <property type="match status" value="1"/>
</dbReference>
<dbReference type="InterPro" id="IPR051209">
    <property type="entry name" value="FAD-bind_Monooxygenase_sf"/>
</dbReference>
<dbReference type="Pfam" id="PF04082">
    <property type="entry name" value="Fungal_trans"/>
    <property type="match status" value="1"/>
</dbReference>
<evidence type="ECO:0000256" key="11">
    <source>
        <dbReference type="SAM" id="MobiDB-lite"/>
    </source>
</evidence>
<keyword evidence="12" id="KW-1133">Transmembrane helix</keyword>
<dbReference type="OrthoDB" id="3971593at2759"/>
<gene>
    <name evidence="14" type="ORF">PGRI_085880</name>
</gene>
<evidence type="ECO:0000256" key="3">
    <source>
        <dbReference type="ARBA" id="ARBA00022630"/>
    </source>
</evidence>
<dbReference type="InterPro" id="IPR036188">
    <property type="entry name" value="FAD/NAD-bd_sf"/>
</dbReference>
<keyword evidence="8" id="KW-0238">DNA-binding</keyword>
<dbReference type="CDD" id="cd00067">
    <property type="entry name" value="GAL4"/>
    <property type="match status" value="1"/>
</dbReference>
<evidence type="ECO:0000256" key="1">
    <source>
        <dbReference type="ARBA" id="ARBA00001974"/>
    </source>
</evidence>
<dbReference type="Pfam" id="PF00743">
    <property type="entry name" value="FMO-like"/>
    <property type="match status" value="1"/>
</dbReference>
<feature type="compositionally biased region" description="Polar residues" evidence="11">
    <location>
        <begin position="619"/>
        <end position="639"/>
    </location>
</feature>
<dbReference type="RefSeq" id="XP_040650840.1">
    <property type="nucleotide sequence ID" value="XM_040796302.1"/>
</dbReference>
<evidence type="ECO:0000256" key="12">
    <source>
        <dbReference type="SAM" id="Phobius"/>
    </source>
</evidence>
<evidence type="ECO:0000256" key="8">
    <source>
        <dbReference type="ARBA" id="ARBA00023125"/>
    </source>
</evidence>
<feature type="domain" description="Zn(2)-C6 fungal-type" evidence="13">
    <location>
        <begin position="665"/>
        <end position="691"/>
    </location>
</feature>
<reference evidence="14 15" key="1">
    <citation type="journal article" date="2016" name="BMC Genomics">
        <title>Genome sequencing and secondary metabolism of the postharvest pathogen Penicillium griseofulvum.</title>
        <authorList>
            <person name="Banani H."/>
            <person name="Marcet-Houben M."/>
            <person name="Ballester A.R."/>
            <person name="Abbruscato P."/>
            <person name="Gonzalez-Candelas L."/>
            <person name="Gabaldon T."/>
            <person name="Spadaro D."/>
        </authorList>
    </citation>
    <scope>NUCLEOTIDE SEQUENCE [LARGE SCALE GENOMIC DNA]</scope>
    <source>
        <strain evidence="14 15">PG3</strain>
    </source>
</reference>
<keyword evidence="6" id="KW-0560">Oxidoreductase</keyword>
<evidence type="ECO:0000259" key="13">
    <source>
        <dbReference type="PROSITE" id="PS50048"/>
    </source>
</evidence>
<evidence type="ECO:0000256" key="9">
    <source>
        <dbReference type="ARBA" id="ARBA00023163"/>
    </source>
</evidence>
<feature type="transmembrane region" description="Helical" evidence="12">
    <location>
        <begin position="1148"/>
        <end position="1168"/>
    </location>
</feature>
<evidence type="ECO:0000256" key="10">
    <source>
        <dbReference type="ARBA" id="ARBA00023242"/>
    </source>
</evidence>